<dbReference type="EMBL" id="GGEC01039771">
    <property type="protein sequence ID" value="MBX20255.1"/>
    <property type="molecule type" value="Transcribed_RNA"/>
</dbReference>
<evidence type="ECO:0000313" key="2">
    <source>
        <dbReference type="EMBL" id="MBX20255.1"/>
    </source>
</evidence>
<keyword evidence="1" id="KW-1133">Transmembrane helix</keyword>
<evidence type="ECO:0000256" key="1">
    <source>
        <dbReference type="SAM" id="Phobius"/>
    </source>
</evidence>
<keyword evidence="1" id="KW-0812">Transmembrane</keyword>
<protein>
    <submittedName>
        <fullName evidence="2">Uncharacterized protein</fullName>
    </submittedName>
</protein>
<keyword evidence="1" id="KW-0472">Membrane</keyword>
<organism evidence="2">
    <name type="scientific">Rhizophora mucronata</name>
    <name type="common">Asiatic mangrove</name>
    <dbReference type="NCBI Taxonomy" id="61149"/>
    <lineage>
        <taxon>Eukaryota</taxon>
        <taxon>Viridiplantae</taxon>
        <taxon>Streptophyta</taxon>
        <taxon>Embryophyta</taxon>
        <taxon>Tracheophyta</taxon>
        <taxon>Spermatophyta</taxon>
        <taxon>Magnoliopsida</taxon>
        <taxon>eudicotyledons</taxon>
        <taxon>Gunneridae</taxon>
        <taxon>Pentapetalae</taxon>
        <taxon>rosids</taxon>
        <taxon>fabids</taxon>
        <taxon>Malpighiales</taxon>
        <taxon>Rhizophoraceae</taxon>
        <taxon>Rhizophora</taxon>
    </lineage>
</organism>
<sequence length="56" mass="6438">MSRAEQEDVVINLRAQIASLQNRVKVSSSLLLLILCLLFLFLVRKPSQAKQTPFFY</sequence>
<proteinExistence type="predicted"/>
<feature type="transmembrane region" description="Helical" evidence="1">
    <location>
        <begin position="26"/>
        <end position="43"/>
    </location>
</feature>
<accession>A0A2P2LQL2</accession>
<dbReference type="AlphaFoldDB" id="A0A2P2LQL2"/>
<name>A0A2P2LQL2_RHIMU</name>
<reference evidence="2" key="1">
    <citation type="submission" date="2018-02" db="EMBL/GenBank/DDBJ databases">
        <title>Rhizophora mucronata_Transcriptome.</title>
        <authorList>
            <person name="Meera S.P."/>
            <person name="Sreeshan A."/>
            <person name="Augustine A."/>
        </authorList>
    </citation>
    <scope>NUCLEOTIDE SEQUENCE</scope>
    <source>
        <tissue evidence="2">Leaf</tissue>
    </source>
</reference>